<dbReference type="InterPro" id="IPR033524">
    <property type="entry name" value="Glu/Leu/Phe/Val_DH_AS"/>
</dbReference>
<proteinExistence type="inferred from homology"/>
<protein>
    <recommendedName>
        <fullName evidence="3">Glutamate dehydrogenase</fullName>
    </recommendedName>
</protein>
<dbReference type="InterPro" id="IPR006095">
    <property type="entry name" value="Glu/Leu/Phe/Val/Trp_DH"/>
</dbReference>
<dbReference type="SUPFAM" id="SSF53223">
    <property type="entry name" value="Aminoacid dehydrogenase-like, N-terminal domain"/>
    <property type="match status" value="1"/>
</dbReference>
<evidence type="ECO:0000256" key="6">
    <source>
        <dbReference type="PIRSR" id="PIRSR000185-3"/>
    </source>
</evidence>
<organism evidence="9 10">
    <name type="scientific">candidate division CPR3 bacterium 4484_211</name>
    <dbReference type="NCBI Taxonomy" id="1968527"/>
    <lineage>
        <taxon>Bacteria</taxon>
        <taxon>Bacteria division CPR3</taxon>
    </lineage>
</organism>
<comment type="similarity">
    <text evidence="1 3 7">Belongs to the Glu/Leu/Phe/Val dehydrogenases family.</text>
</comment>
<evidence type="ECO:0000259" key="8">
    <source>
        <dbReference type="SMART" id="SM00839"/>
    </source>
</evidence>
<keyword evidence="5" id="KW-0520">NAD</keyword>
<dbReference type="GO" id="GO:0000166">
    <property type="term" value="F:nucleotide binding"/>
    <property type="evidence" value="ECO:0007669"/>
    <property type="project" value="UniProtKB-KW"/>
</dbReference>
<accession>A0A1W9NYJ9</accession>
<dbReference type="CDD" id="cd01076">
    <property type="entry name" value="NAD_bind_1_Glu_DH"/>
    <property type="match status" value="1"/>
</dbReference>
<dbReference type="AlphaFoldDB" id="A0A1W9NYJ9"/>
<comment type="caution">
    <text evidence="9">The sequence shown here is derived from an EMBL/GenBank/DDBJ whole genome shotgun (WGS) entry which is preliminary data.</text>
</comment>
<dbReference type="PIRSF" id="PIRSF000185">
    <property type="entry name" value="Glu_DH"/>
    <property type="match status" value="1"/>
</dbReference>
<evidence type="ECO:0000256" key="4">
    <source>
        <dbReference type="PIRSR" id="PIRSR000185-1"/>
    </source>
</evidence>
<feature type="binding site" evidence="5">
    <location>
        <position position="183"/>
    </location>
    <ligand>
        <name>NAD(+)</name>
        <dbReference type="ChEBI" id="CHEBI:57540"/>
    </ligand>
</feature>
<evidence type="ECO:0000313" key="10">
    <source>
        <dbReference type="Proteomes" id="UP000192520"/>
    </source>
</evidence>
<dbReference type="PANTHER" id="PTHR11606:SF13">
    <property type="entry name" value="GLUTAMATE DEHYDROGENASE 1, MITOCHONDRIAL"/>
    <property type="match status" value="1"/>
</dbReference>
<feature type="domain" description="Glutamate/phenylalanine/leucine/valine/L-tryptophan dehydrogenase C-terminal" evidence="8">
    <location>
        <begin position="180"/>
        <end position="408"/>
    </location>
</feature>
<name>A0A1W9NYJ9_UNCC3</name>
<dbReference type="SMART" id="SM00839">
    <property type="entry name" value="ELFV_dehydrog"/>
    <property type="match status" value="1"/>
</dbReference>
<reference evidence="10" key="1">
    <citation type="submission" date="2017-03" db="EMBL/GenBank/DDBJ databases">
        <title>Novel pathways for hydrocarbon cycling and metabolic interdependencies in hydrothermal sediment communities.</title>
        <authorList>
            <person name="Dombrowski N."/>
            <person name="Seitz K."/>
            <person name="Teske A."/>
            <person name="Baker B."/>
        </authorList>
    </citation>
    <scope>NUCLEOTIDE SEQUENCE [LARGE SCALE GENOMIC DNA]</scope>
</reference>
<dbReference type="PRINTS" id="PR00082">
    <property type="entry name" value="GLFDHDRGNASE"/>
</dbReference>
<dbReference type="PROSITE" id="PS00074">
    <property type="entry name" value="GLFV_DEHYDROGENASE"/>
    <property type="match status" value="1"/>
</dbReference>
<evidence type="ECO:0000313" key="9">
    <source>
        <dbReference type="EMBL" id="OQX51225.1"/>
    </source>
</evidence>
<feature type="active site" description="Proton donor" evidence="4">
    <location>
        <position position="99"/>
    </location>
</feature>
<dbReference type="InterPro" id="IPR014362">
    <property type="entry name" value="Glu_DH"/>
</dbReference>
<keyword evidence="5" id="KW-0547">Nucleotide-binding</keyword>
<dbReference type="InterPro" id="IPR006097">
    <property type="entry name" value="Glu/Leu/Phe/Val/Trp_DH_dimer"/>
</dbReference>
<evidence type="ECO:0000256" key="3">
    <source>
        <dbReference type="PIRNR" id="PIRNR000185"/>
    </source>
</evidence>
<feature type="binding site" evidence="5">
    <location>
        <position position="342"/>
    </location>
    <ligand>
        <name>substrate</name>
    </ligand>
</feature>
<evidence type="ECO:0000256" key="1">
    <source>
        <dbReference type="ARBA" id="ARBA00006382"/>
    </source>
</evidence>
<feature type="site" description="Important for catalysis" evidence="6">
    <location>
        <position position="139"/>
    </location>
</feature>
<dbReference type="STRING" id="1968527.B5M47_01570"/>
<dbReference type="Pfam" id="PF02812">
    <property type="entry name" value="ELFV_dehydrog_N"/>
    <property type="match status" value="1"/>
</dbReference>
<dbReference type="Proteomes" id="UP000192520">
    <property type="component" value="Unassembled WGS sequence"/>
</dbReference>
<dbReference type="InterPro" id="IPR006096">
    <property type="entry name" value="Glu/Leu/Phe/Val/Trp_DH_C"/>
</dbReference>
<keyword evidence="2 3" id="KW-0560">Oxidoreductase</keyword>
<dbReference type="InterPro" id="IPR036291">
    <property type="entry name" value="NAD(P)-bd_dom_sf"/>
</dbReference>
<dbReference type="GO" id="GO:0004352">
    <property type="term" value="F:glutamate dehydrogenase (NAD+) activity"/>
    <property type="evidence" value="ECO:0007669"/>
    <property type="project" value="TreeGrafter"/>
</dbReference>
<gene>
    <name evidence="9" type="ORF">B5M47_01570</name>
</gene>
<dbReference type="EMBL" id="MZGJ01000006">
    <property type="protein sequence ID" value="OQX51225.1"/>
    <property type="molecule type" value="Genomic_DNA"/>
</dbReference>
<feature type="binding site" evidence="5">
    <location>
        <position position="63"/>
    </location>
    <ligand>
        <name>substrate</name>
    </ligand>
</feature>
<evidence type="ECO:0000256" key="5">
    <source>
        <dbReference type="PIRSR" id="PIRSR000185-2"/>
    </source>
</evidence>
<sequence length="411" mass="45272">MKSKIFSNIIRRLTEIQKIADLSDKEVHLLLTPKRILKTQLKVGNEKLPAWRILFNDALGPGKGGVRFHPEVCQDEVMSLAFWMMIKDSLAGLPYGGAKGGVRFDPKKASSQTLEMVSRKFVDAFYKFLGQDKDIPAPDVYTNSQIMAWMLDEYEKKIGRHQPAMITGKPLELQGCLLRADATARGGYVIIGEMIKEFGLKKKGLKVAVQGFGNAGSNLARMLGKSGVSLVAVSDSRGGIFNKNGLDIDQVIQTKTEAGSVSAYADGEKIDNASLLKLSVDVLVLAALENQITRENADEVKAKYVVEIANGPVTYEADKILFSKGVTVVPDVLANSGGVTVSYFEWAQNRTGNILDREYLEKLLDKKMSASWAKTLSVYKEHGRKIDLRTAAYLIAIKRILAAEKLRGTLR</sequence>
<dbReference type="SUPFAM" id="SSF51735">
    <property type="entry name" value="NAD(P)-binding Rossmann-fold domains"/>
    <property type="match status" value="1"/>
</dbReference>
<dbReference type="Gene3D" id="3.40.50.720">
    <property type="entry name" value="NAD(P)-binding Rossmann-like Domain"/>
    <property type="match status" value="1"/>
</dbReference>
<dbReference type="Gene3D" id="3.40.50.10860">
    <property type="entry name" value="Leucine Dehydrogenase, chain A, domain 1"/>
    <property type="match status" value="1"/>
</dbReference>
<dbReference type="InterPro" id="IPR033922">
    <property type="entry name" value="NAD_bind_Glu_DH"/>
</dbReference>
<evidence type="ECO:0000256" key="2">
    <source>
        <dbReference type="ARBA" id="ARBA00023002"/>
    </source>
</evidence>
<dbReference type="GO" id="GO:0006538">
    <property type="term" value="P:L-glutamate catabolic process"/>
    <property type="evidence" value="ECO:0007669"/>
    <property type="project" value="TreeGrafter"/>
</dbReference>
<dbReference type="PANTHER" id="PTHR11606">
    <property type="entry name" value="GLUTAMATE DEHYDROGENASE"/>
    <property type="match status" value="1"/>
</dbReference>
<feature type="binding site" evidence="5">
    <location>
        <position position="87"/>
    </location>
    <ligand>
        <name>substrate</name>
    </ligand>
</feature>
<dbReference type="Pfam" id="PF00208">
    <property type="entry name" value="ELFV_dehydrog"/>
    <property type="match status" value="1"/>
</dbReference>
<feature type="binding site" evidence="5">
    <location>
        <position position="214"/>
    </location>
    <ligand>
        <name>NAD(+)</name>
        <dbReference type="ChEBI" id="CHEBI:57540"/>
    </ligand>
</feature>
<evidence type="ECO:0000256" key="7">
    <source>
        <dbReference type="RuleBase" id="RU004417"/>
    </source>
</evidence>
<dbReference type="InterPro" id="IPR046346">
    <property type="entry name" value="Aminoacid_DH-like_N_sf"/>
</dbReference>